<proteinExistence type="predicted"/>
<dbReference type="Proteomes" id="UP001164459">
    <property type="component" value="Chromosome"/>
</dbReference>
<accession>A0ABY7H6M0</accession>
<name>A0ABY7H6M0_9BACT</name>
<organism evidence="1 2">
    <name type="scientific">Nannocystis punicea</name>
    <dbReference type="NCBI Taxonomy" id="2995304"/>
    <lineage>
        <taxon>Bacteria</taxon>
        <taxon>Pseudomonadati</taxon>
        <taxon>Myxococcota</taxon>
        <taxon>Polyangia</taxon>
        <taxon>Nannocystales</taxon>
        <taxon>Nannocystaceae</taxon>
        <taxon>Nannocystis</taxon>
    </lineage>
</organism>
<reference evidence="1" key="1">
    <citation type="submission" date="2022-11" db="EMBL/GenBank/DDBJ databases">
        <title>Minimal conservation of predation-associated metabolite biosynthetic gene clusters underscores biosynthetic potential of Myxococcota including descriptions for ten novel species: Archangium lansinium sp. nov., Myxococcus landrumus sp. nov., Nannocystis bai.</title>
        <authorList>
            <person name="Ahearne A."/>
            <person name="Stevens C."/>
            <person name="Dowd S."/>
        </authorList>
    </citation>
    <scope>NUCLEOTIDE SEQUENCE</scope>
    <source>
        <strain evidence="1">Fl3</strain>
    </source>
</reference>
<keyword evidence="2" id="KW-1185">Reference proteome</keyword>
<dbReference type="Pfam" id="PF21850">
    <property type="entry name" value="DUF6909"/>
    <property type="match status" value="1"/>
</dbReference>
<dbReference type="RefSeq" id="WP_269037080.1">
    <property type="nucleotide sequence ID" value="NZ_CP114040.1"/>
</dbReference>
<evidence type="ECO:0000313" key="2">
    <source>
        <dbReference type="Proteomes" id="UP001164459"/>
    </source>
</evidence>
<sequence>MDRQRPRTTSDEIDLYIRTYYSLLRSSGEVWVRAFEEAHAFSDSSLHPGARTGVPDVAAFAYSAARLPSCMPQVQKIVLGQSHETFEANGFDVSAWQRVQTRGRRRPLRFDGAGTLCAFISSTSDIDDLVPIVTTYQIVWNQMHGLLGNAELGRRLREDAAFTAEAVDHAELARVLDLDPDGVRTLIAALDTGWFAALQTIARNPCDLSMRVLSGSYSQYQRSVQRWWSGIEPSLVRERKPRRPPIYFVSSNTHSLLNLVGGYAREHREAILEFARRRNPEDLARHFARALDGGDEAEVNNLSYYLLRAFLHEDPARLGEVQRFEAEAGITSIDVPGKIDVNAQIFDLAQIRPERLDPRLRVPDLHLLARSDAVILNIDYPLGMAAYHHLSRAGQGSNEIRGVYVMGKAATLNGRVGDVMISSVVQDEHSRNTYLFRNAFVAADVQPYIRIGTVLDNQKALTVRGAFLQNREYMSVFYREGYTVLEMEAGPYLSAVYELCNPQRHPNDEIVHLSNSVPFDVGVLHYASDTPYSRRQSLLSKSLSYFGVESTSACATAIVRRIFAAEIARLRAEEEECT</sequence>
<protein>
    <submittedName>
        <fullName evidence="1">Uncharacterized protein</fullName>
    </submittedName>
</protein>
<evidence type="ECO:0000313" key="1">
    <source>
        <dbReference type="EMBL" id="WAS94745.1"/>
    </source>
</evidence>
<gene>
    <name evidence="1" type="ORF">O0S08_01175</name>
</gene>
<dbReference type="EMBL" id="CP114040">
    <property type="protein sequence ID" value="WAS94745.1"/>
    <property type="molecule type" value="Genomic_DNA"/>
</dbReference>
<dbReference type="InterPro" id="IPR054204">
    <property type="entry name" value="DUF6909"/>
</dbReference>